<dbReference type="AlphaFoldDB" id="F2UAY9"/>
<dbReference type="RefSeq" id="XP_004993565.1">
    <property type="nucleotide sequence ID" value="XM_004993508.1"/>
</dbReference>
<dbReference type="Pfam" id="PF02541">
    <property type="entry name" value="Ppx-GppA"/>
    <property type="match status" value="1"/>
</dbReference>
<dbReference type="InterPro" id="IPR003695">
    <property type="entry name" value="Ppx_GppA_N"/>
</dbReference>
<dbReference type="PANTHER" id="PTHR30005">
    <property type="entry name" value="EXOPOLYPHOSPHATASE"/>
    <property type="match status" value="1"/>
</dbReference>
<dbReference type="Proteomes" id="UP000007799">
    <property type="component" value="Unassembled WGS sequence"/>
</dbReference>
<dbReference type="InParanoid" id="F2UAY9"/>
<feature type="domain" description="Ppx/GppA phosphatase N-terminal" evidence="1">
    <location>
        <begin position="25"/>
        <end position="151"/>
    </location>
</feature>
<evidence type="ECO:0000313" key="2">
    <source>
        <dbReference type="EMBL" id="EGD74002.1"/>
    </source>
</evidence>
<dbReference type="PANTHER" id="PTHR30005:SF0">
    <property type="entry name" value="RETROGRADE REGULATION PROTEIN 2"/>
    <property type="match status" value="1"/>
</dbReference>
<keyword evidence="3" id="KW-1185">Reference proteome</keyword>
<organism evidence="3">
    <name type="scientific">Salpingoeca rosetta (strain ATCC 50818 / BSB-021)</name>
    <dbReference type="NCBI Taxonomy" id="946362"/>
    <lineage>
        <taxon>Eukaryota</taxon>
        <taxon>Choanoflagellata</taxon>
        <taxon>Craspedida</taxon>
        <taxon>Salpingoecidae</taxon>
        <taxon>Salpingoeca</taxon>
    </lineage>
</organism>
<dbReference type="GeneID" id="16074142"/>
<dbReference type="Gene3D" id="3.30.420.150">
    <property type="entry name" value="Exopolyphosphatase. Domain 2"/>
    <property type="match status" value="1"/>
</dbReference>
<proteinExistence type="predicted"/>
<dbReference type="OrthoDB" id="191139at2759"/>
<sequence length="339" mass="36457">MAQRRIVAALDIGSGRTKMDVVVLKGGAVVETLFSEHREVFFAHDYAMNGHKNLSDKITTHGMTVLKDFKKTATELGAQRISGAATQVFRKAENGPAFLDRVKRELGMDVRVISQAVEGKVGFLSAKSAMPASTPLDHVIAYDSGAASFQITVAKPDATGPIPNVEVFEGQWGTIPALEALMCSVRGQERLTADTSDPHPVTRDEMTRVVDHISASLPPPSPLLAGRFDAARQQTPGATIMSFGEESSIFAIAAKTLEQNAFSQADMDRALDLVANLPTSTFQERGYAEPQLVVPKLCLLRAVMKHFDMPKVVYSYINGSCPGIAVFDDAQGSSEGDSS</sequence>
<name>F2UAY9_SALR5</name>
<dbReference type="GO" id="GO:0006357">
    <property type="term" value="P:regulation of transcription by RNA polymerase II"/>
    <property type="evidence" value="ECO:0007669"/>
    <property type="project" value="TreeGrafter"/>
</dbReference>
<dbReference type="Gene3D" id="3.30.420.40">
    <property type="match status" value="1"/>
</dbReference>
<protein>
    <recommendedName>
        <fullName evidence="1">Ppx/GppA phosphatase N-terminal domain-containing protein</fullName>
    </recommendedName>
</protein>
<dbReference type="OMA" id="HARCGES"/>
<dbReference type="InterPro" id="IPR043129">
    <property type="entry name" value="ATPase_NBD"/>
</dbReference>
<reference evidence="2" key="1">
    <citation type="submission" date="2009-08" db="EMBL/GenBank/DDBJ databases">
        <title>Annotation of Salpingoeca rosetta.</title>
        <authorList>
            <consortium name="The Broad Institute Genome Sequencing Platform"/>
            <person name="Russ C."/>
            <person name="Cuomo C."/>
            <person name="Burger G."/>
            <person name="Gray M.W."/>
            <person name="Holland P.W.H."/>
            <person name="King N."/>
            <person name="Lang F.B.F."/>
            <person name="Roger A.J."/>
            <person name="Ruiz-Trillo I."/>
            <person name="Young S.K."/>
            <person name="Zeng Q."/>
            <person name="Gargeya S."/>
            <person name="Alvarado L."/>
            <person name="Berlin A."/>
            <person name="Chapman S.B."/>
            <person name="Chen Z."/>
            <person name="Freedman E."/>
            <person name="Gellesch M."/>
            <person name="Goldberg J."/>
            <person name="Griggs A."/>
            <person name="Gujja S."/>
            <person name="Heilman E."/>
            <person name="Heiman D."/>
            <person name="Howarth C."/>
            <person name="Mehta T."/>
            <person name="Neiman D."/>
            <person name="Pearson M."/>
            <person name="Roberts A."/>
            <person name="Saif S."/>
            <person name="Shea T."/>
            <person name="Shenoy N."/>
            <person name="Sisk P."/>
            <person name="Stolte C."/>
            <person name="Sykes S."/>
            <person name="White J."/>
            <person name="Yandava C."/>
            <person name="Haas B."/>
            <person name="Nusbaum C."/>
            <person name="Birren B."/>
        </authorList>
    </citation>
    <scope>NUCLEOTIDE SEQUENCE [LARGE SCALE GENOMIC DNA]</scope>
    <source>
        <strain evidence="2">ATCC 50818</strain>
    </source>
</reference>
<dbReference type="EMBL" id="GL832967">
    <property type="protein sequence ID" value="EGD74002.1"/>
    <property type="molecule type" value="Genomic_DNA"/>
</dbReference>
<dbReference type="eggNOG" id="ENOG502S5PE">
    <property type="taxonomic scope" value="Eukaryota"/>
</dbReference>
<gene>
    <name evidence="2" type="ORF">PTSG_12350</name>
</gene>
<dbReference type="InterPro" id="IPR050273">
    <property type="entry name" value="GppA/Ppx_hydrolase"/>
</dbReference>
<dbReference type="SUPFAM" id="SSF53067">
    <property type="entry name" value="Actin-like ATPase domain"/>
    <property type="match status" value="1"/>
</dbReference>
<evidence type="ECO:0000313" key="3">
    <source>
        <dbReference type="Proteomes" id="UP000007799"/>
    </source>
</evidence>
<evidence type="ECO:0000259" key="1">
    <source>
        <dbReference type="Pfam" id="PF02541"/>
    </source>
</evidence>
<dbReference type="KEGG" id="sre:PTSG_12350"/>
<accession>F2UAY9</accession>